<feature type="transmembrane region" description="Helical" evidence="1">
    <location>
        <begin position="154"/>
        <end position="178"/>
    </location>
</feature>
<feature type="transmembrane region" description="Helical" evidence="1">
    <location>
        <begin position="417"/>
        <end position="440"/>
    </location>
</feature>
<dbReference type="GO" id="GO:0008237">
    <property type="term" value="F:metallopeptidase activity"/>
    <property type="evidence" value="ECO:0007669"/>
    <property type="project" value="InterPro"/>
</dbReference>
<feature type="transmembrane region" description="Helical" evidence="1">
    <location>
        <begin position="573"/>
        <end position="595"/>
    </location>
</feature>
<dbReference type="SUPFAM" id="SSF55486">
    <property type="entry name" value="Metalloproteases ('zincins'), catalytic domain"/>
    <property type="match status" value="1"/>
</dbReference>
<dbReference type="KEGG" id="cak:Caul_0074"/>
<feature type="transmembrane region" description="Helical" evidence="1">
    <location>
        <begin position="324"/>
        <end position="346"/>
    </location>
</feature>
<feature type="transmembrane region" description="Helical" evidence="1">
    <location>
        <begin position="70"/>
        <end position="89"/>
    </location>
</feature>
<dbReference type="Gene3D" id="1.10.390.10">
    <property type="entry name" value="Neutral Protease Domain 2"/>
    <property type="match status" value="1"/>
</dbReference>
<name>B0T243_CAUSK</name>
<proteinExistence type="predicted"/>
<organism evidence="3">
    <name type="scientific">Caulobacter sp. (strain K31)</name>
    <dbReference type="NCBI Taxonomy" id="366602"/>
    <lineage>
        <taxon>Bacteria</taxon>
        <taxon>Pseudomonadati</taxon>
        <taxon>Pseudomonadota</taxon>
        <taxon>Alphaproteobacteria</taxon>
        <taxon>Caulobacterales</taxon>
        <taxon>Caulobacteraceae</taxon>
        <taxon>Caulobacter</taxon>
    </lineage>
</organism>
<dbReference type="EMBL" id="CP000927">
    <property type="protein sequence ID" value="ABZ69212.1"/>
    <property type="molecule type" value="Genomic_DNA"/>
</dbReference>
<sequence>MRMGMGRARMFGKVAAFEFRYQTRQPVFWVGVIIFFLLSFASVAAPEFVQFGSTANVHKNAASVIASGNLNLALIYMFITAAFVANIIVRDEDTGFDGILRSTPLTKFDYLYGRFTGAFAAAALSFLAVPAGMALGAVMWWVDPESVGPFVLNHYLFAYFVLALPSLLLTSAVFFAATTVTRSMMWTYVGVIAFMVASFISSTLLRQPGLEKVAALWEPFGGGAYGLAIRYWTAAERNTQIPPLAGYLLANRLIWIGIALAIITAAYWLFDLRKGDGATRVKREKPGQAETPRPTGVTHGAPRFDAASRWAQLWARARLDARQVFGSPAYLVLVGLAAALSVFNLWRVADDSLYGGAIYPVTRAMIQALNGIFPFISLIIASFYAGELVWREQDRKTHELIDVTPIPDWAFVVPKTLAISLVLLSTFLAGVAVSVIIQLIKGYTHLELVNYIVWWVLPQAADCILMAVLAVFIQVLSPHKFVGWGLMVLYIIALIVASSWGLEHNLYLYDGSPMVPISDFNGQSRFWIGAWWFRLYWTAFAVVLLVLCHVLWRRGTESRLRPRLAALPRRLMGGPGVIAGVALVAFIGVGAFIYINTNVWNAYRTTLSNERWAADYEKALLPFETTPQPKIVAVKLDVDIRPGAPRIDTKGVYEIENRTDKPLREIHVRFDRDLKVLALSIEGARPKRTFERFNYRIFAFDTPMQPGERRSMSFSTARVAMGFRNSGADTLMVDNGTFINDGQLAPSLGMDRNGLLTDRSKRRKYGLKPELRPAKLGDVASRQFNGLRRDSDWVTSDITVTTDADQTPMAPGYKVSDTTWHESANMSGPVNKAGDRRTARFVTEAPILHFFSIQSARYALRTELYKGVRLSVYYHPAHAWNVERMISSMKRSLDYDQANFSPYQFRQLRYLEFPAYGNFAQSFANTIPWSENLGFVSKYEDPTKIDMVTYVGAHEIAHQWWAHQLIGADQQGGAALAETLAQYSALMVMKKIYGEPMIRKFLKYELDRYLRARGGEVIEELPLRQVEDQPYIYYNKGSLVMYRLASEIGEDNVNAALRDMLAAYAFKGPPYPTTLELVAALRRHAPADKQALITDLFEKITLYDLKTTAATVKKRPDGRFDVTLTVTAKKLYAEGRGQEKEAPMSEPMDIGLFTLEPGKKGFGADKVVAFERRTITSGTQTLGFVTSVAPKAAGVDPYNMVIDRNGDDNITKVEMR</sequence>
<dbReference type="PANTHER" id="PTHR43471:SF12">
    <property type="entry name" value="HYPOTHETICAL MEMBRANE PROTEIN, CONSERVED"/>
    <property type="match status" value="1"/>
</dbReference>
<reference evidence="3" key="1">
    <citation type="submission" date="2008-01" db="EMBL/GenBank/DDBJ databases">
        <title>Complete sequence of chromosome of Caulobacter sp. K31.</title>
        <authorList>
            <consortium name="US DOE Joint Genome Institute"/>
            <person name="Copeland A."/>
            <person name="Lucas S."/>
            <person name="Lapidus A."/>
            <person name="Barry K."/>
            <person name="Glavina del Rio T."/>
            <person name="Dalin E."/>
            <person name="Tice H."/>
            <person name="Pitluck S."/>
            <person name="Bruce D."/>
            <person name="Goodwin L."/>
            <person name="Thompson L.S."/>
            <person name="Brettin T."/>
            <person name="Detter J.C."/>
            <person name="Han C."/>
            <person name="Schmutz J."/>
            <person name="Larimer F."/>
            <person name="Land M."/>
            <person name="Hauser L."/>
            <person name="Kyrpides N."/>
            <person name="Kim E."/>
            <person name="Stephens C."/>
            <person name="Richardson P."/>
        </authorList>
    </citation>
    <scope>NUCLEOTIDE SEQUENCE [LARGE SCALE GENOMIC DNA]</scope>
    <source>
        <strain evidence="3">K31</strain>
    </source>
</reference>
<dbReference type="PROSITE" id="PS00018">
    <property type="entry name" value="EF_HAND_1"/>
    <property type="match status" value="1"/>
</dbReference>
<keyword evidence="1" id="KW-0472">Membrane</keyword>
<protein>
    <recommendedName>
        <fullName evidence="2">Peptidase M1 membrane alanine aminopeptidase domain-containing protein</fullName>
    </recommendedName>
</protein>
<evidence type="ECO:0000313" key="3">
    <source>
        <dbReference type="EMBL" id="ABZ69212.1"/>
    </source>
</evidence>
<accession>B0T243</accession>
<evidence type="ECO:0000259" key="2">
    <source>
        <dbReference type="Pfam" id="PF01433"/>
    </source>
</evidence>
<evidence type="ECO:0000256" key="1">
    <source>
        <dbReference type="SAM" id="Phobius"/>
    </source>
</evidence>
<dbReference type="InterPro" id="IPR018247">
    <property type="entry name" value="EF_Hand_1_Ca_BS"/>
</dbReference>
<feature type="transmembrane region" description="Helical" evidence="1">
    <location>
        <begin position="481"/>
        <end position="502"/>
    </location>
</feature>
<keyword evidence="1" id="KW-1133">Transmembrane helix</keyword>
<feature type="transmembrane region" description="Helical" evidence="1">
    <location>
        <begin position="366"/>
        <end position="386"/>
    </location>
</feature>
<dbReference type="GO" id="GO:0008270">
    <property type="term" value="F:zinc ion binding"/>
    <property type="evidence" value="ECO:0007669"/>
    <property type="project" value="InterPro"/>
</dbReference>
<dbReference type="eggNOG" id="COG1277">
    <property type="taxonomic scope" value="Bacteria"/>
</dbReference>
<gene>
    <name evidence="3" type="ordered locus">Caul_0074</name>
</gene>
<dbReference type="AlphaFoldDB" id="B0T243"/>
<feature type="transmembrane region" description="Helical" evidence="1">
    <location>
        <begin position="253"/>
        <end position="270"/>
    </location>
</feature>
<dbReference type="HOGENOM" id="CLU_007999_0_0_5"/>
<feature type="transmembrane region" description="Helical" evidence="1">
    <location>
        <begin position="110"/>
        <end position="142"/>
    </location>
</feature>
<dbReference type="STRING" id="366602.Caul_0074"/>
<dbReference type="Pfam" id="PF01433">
    <property type="entry name" value="Peptidase_M1"/>
    <property type="match status" value="1"/>
</dbReference>
<dbReference type="eggNOG" id="COG0308">
    <property type="taxonomic scope" value="Bacteria"/>
</dbReference>
<feature type="transmembrane region" description="Helical" evidence="1">
    <location>
        <begin position="531"/>
        <end position="552"/>
    </location>
</feature>
<feature type="domain" description="Peptidase M1 membrane alanine aminopeptidase" evidence="2">
    <location>
        <begin position="890"/>
        <end position="1067"/>
    </location>
</feature>
<dbReference type="PANTHER" id="PTHR43471">
    <property type="entry name" value="ABC TRANSPORTER PERMEASE"/>
    <property type="match status" value="1"/>
</dbReference>
<feature type="transmembrane region" description="Helical" evidence="1">
    <location>
        <begin position="452"/>
        <end position="474"/>
    </location>
</feature>
<dbReference type="InterPro" id="IPR014782">
    <property type="entry name" value="Peptidase_M1_dom"/>
</dbReference>
<keyword evidence="1" id="KW-0812">Transmembrane</keyword>
<feature type="transmembrane region" description="Helical" evidence="1">
    <location>
        <begin position="185"/>
        <end position="205"/>
    </location>
</feature>
<dbReference type="InterPro" id="IPR027268">
    <property type="entry name" value="Peptidase_M4/M1_CTD_sf"/>
</dbReference>